<protein>
    <submittedName>
        <fullName evidence="1">Uncharacterized protein</fullName>
    </submittedName>
</protein>
<comment type="caution">
    <text evidence="1">The sequence shown here is derived from an EMBL/GenBank/DDBJ whole genome shotgun (WGS) entry which is preliminary data.</text>
</comment>
<gene>
    <name evidence="1" type="ORF">EUBSIR_02738</name>
</gene>
<name>B0MS98_9FIRM</name>
<sequence length="51" mass="6351">MFSDRRVTAYRAYARDKPLMRFICLRLLYHKSNRRKPTRRYAVLLSFDKRI</sequence>
<accession>B0MS98</accession>
<dbReference type="Proteomes" id="UP000005326">
    <property type="component" value="Unassembled WGS sequence"/>
</dbReference>
<proteinExistence type="predicted"/>
<reference evidence="1" key="1">
    <citation type="submission" date="2007-10" db="EMBL/GenBank/DDBJ databases">
        <authorList>
            <person name="Fulton L."/>
            <person name="Clifton S."/>
            <person name="Fulton B."/>
            <person name="Xu J."/>
            <person name="Minx P."/>
            <person name="Pepin K.H."/>
            <person name="Johnson M."/>
            <person name="Thiruvilangam P."/>
            <person name="Bhonagiri V."/>
            <person name="Nash W.E."/>
            <person name="Mardis E.R."/>
            <person name="Wilson R.K."/>
        </authorList>
    </citation>
    <scope>NUCLEOTIDE SEQUENCE [LARGE SCALE GENOMIC DNA]</scope>
    <source>
        <strain evidence="1">DSM 15702</strain>
    </source>
</reference>
<evidence type="ECO:0000313" key="1">
    <source>
        <dbReference type="EMBL" id="EDR99666.1"/>
    </source>
</evidence>
<keyword evidence="2" id="KW-1185">Reference proteome</keyword>
<dbReference type="AlphaFoldDB" id="B0MS98"/>
<dbReference type="EMBL" id="ABCA03000055">
    <property type="protein sequence ID" value="EDR99666.1"/>
    <property type="molecule type" value="Genomic_DNA"/>
</dbReference>
<evidence type="ECO:0000313" key="2">
    <source>
        <dbReference type="Proteomes" id="UP000005326"/>
    </source>
</evidence>
<organism evidence="1 2">
    <name type="scientific">[Eubacterium] siraeum DSM 15702</name>
    <dbReference type="NCBI Taxonomy" id="428128"/>
    <lineage>
        <taxon>Bacteria</taxon>
        <taxon>Bacillati</taxon>
        <taxon>Bacillota</taxon>
        <taxon>Clostridia</taxon>
        <taxon>Eubacteriales</taxon>
        <taxon>Oscillospiraceae</taxon>
        <taxon>Oscillospiraceae incertae sedis</taxon>
    </lineage>
</organism>
<reference evidence="1" key="2">
    <citation type="submission" date="2014-06" db="EMBL/GenBank/DDBJ databases">
        <title>Draft genome sequence of Eubacterium siraeum (DSM 15702).</title>
        <authorList>
            <person name="Sudarsanam P."/>
            <person name="Ley R."/>
            <person name="Guruge J."/>
            <person name="Turnbaugh P.J."/>
            <person name="Mahowald M."/>
            <person name="Liep D."/>
            <person name="Gordon J."/>
        </authorList>
    </citation>
    <scope>NUCLEOTIDE SEQUENCE</scope>
    <source>
        <strain evidence="1">DSM 15702</strain>
    </source>
</reference>